<organism evidence="3 4">
    <name type="scientific">Cylindrotheca closterium</name>
    <dbReference type="NCBI Taxonomy" id="2856"/>
    <lineage>
        <taxon>Eukaryota</taxon>
        <taxon>Sar</taxon>
        <taxon>Stramenopiles</taxon>
        <taxon>Ochrophyta</taxon>
        <taxon>Bacillariophyta</taxon>
        <taxon>Bacillariophyceae</taxon>
        <taxon>Bacillariophycidae</taxon>
        <taxon>Bacillariales</taxon>
        <taxon>Bacillariaceae</taxon>
        <taxon>Cylindrotheca</taxon>
    </lineage>
</organism>
<feature type="compositionally biased region" description="Polar residues" evidence="1">
    <location>
        <begin position="343"/>
        <end position="359"/>
    </location>
</feature>
<reference evidence="3" key="1">
    <citation type="submission" date="2023-08" db="EMBL/GenBank/DDBJ databases">
        <authorList>
            <person name="Audoor S."/>
            <person name="Bilcke G."/>
        </authorList>
    </citation>
    <scope>NUCLEOTIDE SEQUENCE</scope>
</reference>
<dbReference type="InterPro" id="IPR019039">
    <property type="entry name" value="T4-Rnl1-like_N"/>
</dbReference>
<dbReference type="AlphaFoldDB" id="A0AAD2FJH1"/>
<gene>
    <name evidence="3" type="ORF">CYCCA115_LOCUS8380</name>
</gene>
<evidence type="ECO:0000313" key="4">
    <source>
        <dbReference type="Proteomes" id="UP001295423"/>
    </source>
</evidence>
<dbReference type="Pfam" id="PF09511">
    <property type="entry name" value="RNA_lig_T4_1"/>
    <property type="match status" value="1"/>
</dbReference>
<accession>A0AAD2FJH1</accession>
<feature type="domain" description="T4 RNA ligase 1-like N-terminal" evidence="2">
    <location>
        <begin position="81"/>
        <end position="265"/>
    </location>
</feature>
<evidence type="ECO:0000313" key="3">
    <source>
        <dbReference type="EMBL" id="CAJ1943319.1"/>
    </source>
</evidence>
<proteinExistence type="predicted"/>
<protein>
    <recommendedName>
        <fullName evidence="2">T4 RNA ligase 1-like N-terminal domain-containing protein</fullName>
    </recommendedName>
</protein>
<dbReference type="EMBL" id="CAKOGP040001113">
    <property type="protein sequence ID" value="CAJ1943319.1"/>
    <property type="molecule type" value="Genomic_DNA"/>
</dbReference>
<dbReference type="Proteomes" id="UP001295423">
    <property type="component" value="Unassembled WGS sequence"/>
</dbReference>
<dbReference type="Gene3D" id="3.30.470.30">
    <property type="entry name" value="DNA ligase/mRNA capping enzyme"/>
    <property type="match status" value="1"/>
</dbReference>
<sequence length="455" mass="51648">MENIFKHELRRNAKPNPVATTFMELLYSDPHPARTIEYDQLILGLQRAVKNKTVLAKKDKSGKLTIYNYIANTWGFFECLARGLVIDEENRRIVATPFPKFFNYGEITNAFPSGPFQAAEKMDGSLGVVFCHEGTWQVATRGSFQSSQAEWATEWFQSNVSNKISQQHCLSTILVEIIYPENQIVIDYDFSGLVLLGAYHANGREYSRSELEELATEVGIRLAKLYQFESVADVLQSATSLPGDKEGWVLRFPSGYRMKIKGDEYCNLHRSHSMCTPLNIWNTMMKSNEDMKKFSDSMPEEFAVDVGRIEQNLERRMDECLEILAAAIQATSHLSPKELGLLSPNSNKKQFPKPSNTDSLAEISVPSKAEEETAVIPAWTLPFLFQSKKKEFQNGAMLTLIWDHQGNVKAQRLRAKVFERFRPMNNSLDGYIPTGVTNRFANRLEETRSNQATAP</sequence>
<keyword evidence="4" id="KW-1185">Reference proteome</keyword>
<name>A0AAD2FJH1_9STRA</name>
<comment type="caution">
    <text evidence="3">The sequence shown here is derived from an EMBL/GenBank/DDBJ whole genome shotgun (WGS) entry which is preliminary data.</text>
</comment>
<dbReference type="SUPFAM" id="SSF56091">
    <property type="entry name" value="DNA ligase/mRNA capping enzyme, catalytic domain"/>
    <property type="match status" value="1"/>
</dbReference>
<feature type="region of interest" description="Disordered" evidence="1">
    <location>
        <begin position="339"/>
        <end position="363"/>
    </location>
</feature>
<evidence type="ECO:0000256" key="1">
    <source>
        <dbReference type="SAM" id="MobiDB-lite"/>
    </source>
</evidence>
<evidence type="ECO:0000259" key="2">
    <source>
        <dbReference type="Pfam" id="PF09511"/>
    </source>
</evidence>